<dbReference type="InterPro" id="IPR013154">
    <property type="entry name" value="ADH-like_N"/>
</dbReference>
<dbReference type="InterPro" id="IPR020843">
    <property type="entry name" value="ER"/>
</dbReference>
<evidence type="ECO:0000256" key="1">
    <source>
        <dbReference type="ARBA" id="ARBA00008072"/>
    </source>
</evidence>
<comment type="caution">
    <text evidence="4">The sequence shown here is derived from an EMBL/GenBank/DDBJ whole genome shotgun (WGS) entry which is preliminary data.</text>
</comment>
<protein>
    <submittedName>
        <fullName evidence="4">Alcohol dehydrogenase GroES-like domain protein</fullName>
    </submittedName>
</protein>
<sequence length="374" mass="39676">MSPSQAAWLPAPGEQLIVKDIPNHKPGPGEAVIKNAAVAIVPLPSPKHAQQLSNPNYRTPPTGKCSMPLSLYISNSSPNSERDLGILIPEYPWVLGLDAAGTVEEVGEGVTRLRKGQRVISHSLPLKTANIKNSAFQLYPVISETVTSPIPDSMSFTQAVVLPSVLSTASMGLYHKGYLNLPFPSTSPKPTGTTILIWGGASSVGATATQLAVASGVKVITTASSKNHEFVKSLGAAGVVDYKSENVVEELVDLLSGEKVVGVFDAVSEDVSLRMIERVLGRLGLEGVRVATVLVPNGVYAFESRRVFAYTIAEEENKAIADAIWRDFVPEALESGRLKALPEASVVGNGLESIQHGLDVQKRGVSARKVVVSI</sequence>
<dbReference type="InterPro" id="IPR036291">
    <property type="entry name" value="NAD(P)-bd_dom_sf"/>
</dbReference>
<dbReference type="SUPFAM" id="SSF51735">
    <property type="entry name" value="NAD(P)-binding Rossmann-fold domains"/>
    <property type="match status" value="1"/>
</dbReference>
<dbReference type="CDD" id="cd08249">
    <property type="entry name" value="enoyl_reductase_like"/>
    <property type="match status" value="1"/>
</dbReference>
<evidence type="ECO:0000313" key="4">
    <source>
        <dbReference type="EMBL" id="RJE18357.1"/>
    </source>
</evidence>
<dbReference type="InterPro" id="IPR047122">
    <property type="entry name" value="Trans-enoyl_RdTase-like"/>
</dbReference>
<dbReference type="Gene3D" id="3.40.50.720">
    <property type="entry name" value="NAD(P)-binding Rossmann-like Domain"/>
    <property type="match status" value="1"/>
</dbReference>
<feature type="domain" description="Enoyl reductase (ER)" evidence="3">
    <location>
        <begin position="13"/>
        <end position="372"/>
    </location>
</feature>
<dbReference type="PANTHER" id="PTHR45348:SF2">
    <property type="entry name" value="ZINC-TYPE ALCOHOL DEHYDROGENASE-LIKE PROTEIN C2E1P3.01"/>
    <property type="match status" value="1"/>
</dbReference>
<dbReference type="GO" id="GO:0016651">
    <property type="term" value="F:oxidoreductase activity, acting on NAD(P)H"/>
    <property type="evidence" value="ECO:0007669"/>
    <property type="project" value="InterPro"/>
</dbReference>
<evidence type="ECO:0000259" key="3">
    <source>
        <dbReference type="SMART" id="SM00829"/>
    </source>
</evidence>
<proteinExistence type="inferred from homology"/>
<dbReference type="OrthoDB" id="48317at2759"/>
<dbReference type="SMART" id="SM00829">
    <property type="entry name" value="PKS_ER"/>
    <property type="match status" value="1"/>
</dbReference>
<dbReference type="Pfam" id="PF08240">
    <property type="entry name" value="ADH_N"/>
    <property type="match status" value="1"/>
</dbReference>
<evidence type="ECO:0000256" key="2">
    <source>
        <dbReference type="ARBA" id="ARBA00023002"/>
    </source>
</evidence>
<dbReference type="Proteomes" id="UP000266188">
    <property type="component" value="Unassembled WGS sequence"/>
</dbReference>
<accession>A0A3A2ZAP1</accession>
<reference evidence="5" key="1">
    <citation type="submission" date="2017-02" db="EMBL/GenBank/DDBJ databases">
        <authorList>
            <person name="Tafer H."/>
            <person name="Lopandic K."/>
        </authorList>
    </citation>
    <scope>NUCLEOTIDE SEQUENCE [LARGE SCALE GENOMIC DNA]</scope>
    <source>
        <strain evidence="5">CBS 366.77</strain>
    </source>
</reference>
<dbReference type="STRING" id="2070753.A0A3A2ZAP1"/>
<keyword evidence="5" id="KW-1185">Reference proteome</keyword>
<dbReference type="InterPro" id="IPR011032">
    <property type="entry name" value="GroES-like_sf"/>
</dbReference>
<dbReference type="Pfam" id="PF00107">
    <property type="entry name" value="ADH_zinc_N"/>
    <property type="match status" value="1"/>
</dbReference>
<evidence type="ECO:0000313" key="5">
    <source>
        <dbReference type="Proteomes" id="UP000266188"/>
    </source>
</evidence>
<dbReference type="PANTHER" id="PTHR45348">
    <property type="entry name" value="HYPOTHETICAL OXIDOREDUCTASE (EUROFUNG)"/>
    <property type="match status" value="1"/>
</dbReference>
<keyword evidence="2" id="KW-0560">Oxidoreductase</keyword>
<dbReference type="Gene3D" id="3.90.180.10">
    <property type="entry name" value="Medium-chain alcohol dehydrogenases, catalytic domain"/>
    <property type="match status" value="1"/>
</dbReference>
<dbReference type="InterPro" id="IPR013149">
    <property type="entry name" value="ADH-like_C"/>
</dbReference>
<name>A0A3A2ZAP1_9EURO</name>
<gene>
    <name evidence="4" type="ORF">PHISCL_09305</name>
</gene>
<dbReference type="SUPFAM" id="SSF50129">
    <property type="entry name" value="GroES-like"/>
    <property type="match status" value="1"/>
</dbReference>
<dbReference type="EMBL" id="MVGC01000570">
    <property type="protein sequence ID" value="RJE18357.1"/>
    <property type="molecule type" value="Genomic_DNA"/>
</dbReference>
<comment type="similarity">
    <text evidence="1">Belongs to the zinc-containing alcohol dehydrogenase family.</text>
</comment>
<dbReference type="AlphaFoldDB" id="A0A3A2ZAP1"/>
<organism evidence="4 5">
    <name type="scientific">Aspergillus sclerotialis</name>
    <dbReference type="NCBI Taxonomy" id="2070753"/>
    <lineage>
        <taxon>Eukaryota</taxon>
        <taxon>Fungi</taxon>
        <taxon>Dikarya</taxon>
        <taxon>Ascomycota</taxon>
        <taxon>Pezizomycotina</taxon>
        <taxon>Eurotiomycetes</taxon>
        <taxon>Eurotiomycetidae</taxon>
        <taxon>Eurotiales</taxon>
        <taxon>Aspergillaceae</taxon>
        <taxon>Aspergillus</taxon>
        <taxon>Aspergillus subgen. Polypaecilum</taxon>
    </lineage>
</organism>